<feature type="domain" description="ABC transmembrane type-1" evidence="9">
    <location>
        <begin position="93"/>
        <end position="300"/>
    </location>
</feature>
<evidence type="ECO:0000259" key="9">
    <source>
        <dbReference type="PROSITE" id="PS50928"/>
    </source>
</evidence>
<evidence type="ECO:0000313" key="10">
    <source>
        <dbReference type="EMBL" id="CVI62232.1"/>
    </source>
</evidence>
<comment type="subcellular location">
    <subcellularLocation>
        <location evidence="1 8">Cell membrane</location>
        <topology evidence="1 8">Multi-pass membrane protein</topology>
    </subcellularLocation>
</comment>
<proteinExistence type="inferred from homology"/>
<feature type="transmembrane region" description="Helical" evidence="8">
    <location>
        <begin position="175"/>
        <end position="203"/>
    </location>
</feature>
<evidence type="ECO:0000256" key="2">
    <source>
        <dbReference type="ARBA" id="ARBA00007069"/>
    </source>
</evidence>
<keyword evidence="4" id="KW-1003">Cell membrane</keyword>
<keyword evidence="7 8" id="KW-0472">Membrane</keyword>
<evidence type="ECO:0000256" key="5">
    <source>
        <dbReference type="ARBA" id="ARBA00022692"/>
    </source>
</evidence>
<feature type="transmembrane region" description="Helical" evidence="8">
    <location>
        <begin position="34"/>
        <end position="59"/>
    </location>
</feature>
<evidence type="ECO:0000256" key="8">
    <source>
        <dbReference type="RuleBase" id="RU363032"/>
    </source>
</evidence>
<dbReference type="GO" id="GO:0055085">
    <property type="term" value="P:transmembrane transport"/>
    <property type="evidence" value="ECO:0007669"/>
    <property type="project" value="InterPro"/>
</dbReference>
<sequence>MAVSAMTTTDKQMDGLPLAQVSPAPKRSSDGFGFWLLLLPALIFFIAFFVVPTASLFALAFNKSVAGVITLSSAITFDNFVRIFTRAIYYEAILRSVGIAAVVALVCLVLGYPLAYVIAKTVNPGRNTLLMILVLSSMQLDMVIRLYGLMVLLGDNGLINGALIRMGIISQPLPLMYNIFGVVVGLVQITLPFMILSLIGIIKSIHPALEEAARSLGASRTKAFFSIVLPLSMPGILAGTLLVFALAISSYVVPALMGGWKVMVMPIHIYQQVAETGRWQFGAAIAVVLFVTSLMAIAVYHRAAMRTTGGRS</sequence>
<accession>A0A1S7U645</accession>
<dbReference type="RefSeq" id="WP_080853732.1">
    <property type="nucleotide sequence ID" value="NZ_LT009776.1"/>
</dbReference>
<evidence type="ECO:0000256" key="6">
    <source>
        <dbReference type="ARBA" id="ARBA00022989"/>
    </source>
</evidence>
<feature type="transmembrane region" description="Helical" evidence="8">
    <location>
        <begin position="65"/>
        <end position="85"/>
    </location>
</feature>
<dbReference type="Pfam" id="PF00528">
    <property type="entry name" value="BPD_transp_1"/>
    <property type="match status" value="1"/>
</dbReference>
<organism evidence="10 11">
    <name type="scientific">Agrobacterium deltaense NCPPB 1641</name>
    <dbReference type="NCBI Taxonomy" id="1183425"/>
    <lineage>
        <taxon>Bacteria</taxon>
        <taxon>Pseudomonadati</taxon>
        <taxon>Pseudomonadota</taxon>
        <taxon>Alphaproteobacteria</taxon>
        <taxon>Hyphomicrobiales</taxon>
        <taxon>Rhizobiaceae</taxon>
        <taxon>Rhizobium/Agrobacterium group</taxon>
        <taxon>Agrobacterium</taxon>
    </lineage>
</organism>
<protein>
    <submittedName>
        <fullName evidence="10">ABC spermidine/putrescine transporter permease protein</fullName>
    </submittedName>
</protein>
<dbReference type="EMBL" id="FCNP01000043">
    <property type="protein sequence ID" value="CVI62232.1"/>
    <property type="molecule type" value="Genomic_DNA"/>
</dbReference>
<evidence type="ECO:0000256" key="1">
    <source>
        <dbReference type="ARBA" id="ARBA00004651"/>
    </source>
</evidence>
<dbReference type="Gene3D" id="1.10.3720.10">
    <property type="entry name" value="MetI-like"/>
    <property type="match status" value="1"/>
</dbReference>
<dbReference type="InterPro" id="IPR000515">
    <property type="entry name" value="MetI-like"/>
</dbReference>
<dbReference type="CDD" id="cd06261">
    <property type="entry name" value="TM_PBP2"/>
    <property type="match status" value="1"/>
</dbReference>
<evidence type="ECO:0000256" key="4">
    <source>
        <dbReference type="ARBA" id="ARBA00022475"/>
    </source>
</evidence>
<keyword evidence="6 8" id="KW-1133">Transmembrane helix</keyword>
<feature type="transmembrane region" description="Helical" evidence="8">
    <location>
        <begin position="251"/>
        <end position="269"/>
    </location>
</feature>
<dbReference type="InterPro" id="IPR035906">
    <property type="entry name" value="MetI-like_sf"/>
</dbReference>
<keyword evidence="3 8" id="KW-0813">Transport</keyword>
<comment type="caution">
    <text evidence="10">The sequence shown here is derived from an EMBL/GenBank/DDBJ whole genome shotgun (WGS) entry which is preliminary data.</text>
</comment>
<dbReference type="GO" id="GO:0005886">
    <property type="term" value="C:plasma membrane"/>
    <property type="evidence" value="ECO:0007669"/>
    <property type="project" value="UniProtKB-SubCell"/>
</dbReference>
<dbReference type="Proteomes" id="UP000192140">
    <property type="component" value="Unassembled WGS sequence"/>
</dbReference>
<dbReference type="AlphaFoldDB" id="A0A1S7U645"/>
<dbReference type="PANTHER" id="PTHR42929:SF5">
    <property type="entry name" value="ABC TRANSPORTER PERMEASE PROTEIN"/>
    <property type="match status" value="1"/>
</dbReference>
<reference evidence="10" key="1">
    <citation type="submission" date="2016-01" db="EMBL/GenBank/DDBJ databases">
        <authorList>
            <person name="Regsiter A."/>
            <person name="william w."/>
        </authorList>
    </citation>
    <scope>NUCLEOTIDE SEQUENCE</scope>
    <source>
        <strain evidence="10">NCPPB 1641</strain>
    </source>
</reference>
<evidence type="ECO:0000313" key="11">
    <source>
        <dbReference type="Proteomes" id="UP000192140"/>
    </source>
</evidence>
<dbReference type="PROSITE" id="PS50928">
    <property type="entry name" value="ABC_TM1"/>
    <property type="match status" value="1"/>
</dbReference>
<feature type="transmembrane region" description="Helical" evidence="8">
    <location>
        <begin position="130"/>
        <end position="154"/>
    </location>
</feature>
<feature type="transmembrane region" description="Helical" evidence="8">
    <location>
        <begin position="281"/>
        <end position="301"/>
    </location>
</feature>
<dbReference type="PANTHER" id="PTHR42929">
    <property type="entry name" value="INNER MEMBRANE ABC TRANSPORTER PERMEASE PROTEIN YDCU-RELATED-RELATED"/>
    <property type="match status" value="1"/>
</dbReference>
<evidence type="ECO:0000256" key="7">
    <source>
        <dbReference type="ARBA" id="ARBA00023136"/>
    </source>
</evidence>
<evidence type="ECO:0000256" key="3">
    <source>
        <dbReference type="ARBA" id="ARBA00022448"/>
    </source>
</evidence>
<feature type="transmembrane region" description="Helical" evidence="8">
    <location>
        <begin position="223"/>
        <end position="244"/>
    </location>
</feature>
<keyword evidence="11" id="KW-1185">Reference proteome</keyword>
<feature type="transmembrane region" description="Helical" evidence="8">
    <location>
        <begin position="97"/>
        <end position="118"/>
    </location>
</feature>
<dbReference type="SUPFAM" id="SSF161098">
    <property type="entry name" value="MetI-like"/>
    <property type="match status" value="1"/>
</dbReference>
<keyword evidence="5 8" id="KW-0812">Transmembrane</keyword>
<gene>
    <name evidence="10" type="ORF">AGR7A_Lc50099</name>
</gene>
<name>A0A1S7U645_9HYPH</name>
<comment type="similarity">
    <text evidence="2">Belongs to the binding-protein-dependent transport system permease family. CysTW subfamily.</text>
</comment>